<sequence>MSSDYAMITDFGLCRPANYNKSENTKNNVYGVLPYIAPEILMGNDYSKAADIYSFGIIMYEVISGLPPYHDISHYENLAIKICEGLRPRFNNIKVPQLIVQIVKRCLDANPLNRPTSEEIKNILYLWCHDFNNQTELKKQIEEAGEINYKYPAESSPISLGLLSYKSNKTRSEAIYISRLINFNDIPEPKNSDDYEHYDNIVSKKISDSQLGMVGDKFIGPKTSNDYYKQNNIIMSQKFSVKYDHSKPNSILLKSSIIKKIIDHETEEVVQVQVTGKVAKIQRKSTIIKNNQQDESVKTLSNQLKDNDDTTNKLKQNEKKIEVLRNKLDEETKKYQDSLEKITA</sequence>
<evidence type="ECO:0000256" key="4">
    <source>
        <dbReference type="ARBA" id="ARBA00022777"/>
    </source>
</evidence>
<dbReference type="VEuPathDB" id="FungiDB:RhiirA1_534134"/>
<dbReference type="Proteomes" id="UP000232722">
    <property type="component" value="Unassembled WGS sequence"/>
</dbReference>
<keyword evidence="1" id="KW-0723">Serine/threonine-protein kinase</keyword>
<dbReference type="GO" id="GO:0004709">
    <property type="term" value="F:MAP kinase kinase kinase activity"/>
    <property type="evidence" value="ECO:0007669"/>
    <property type="project" value="TreeGrafter"/>
</dbReference>
<comment type="caution">
    <text evidence="8">The sequence shown here is derived from an EMBL/GenBank/DDBJ whole genome shotgun (WGS) entry which is preliminary data.</text>
</comment>
<dbReference type="Gene3D" id="1.10.510.10">
    <property type="entry name" value="Transferase(Phosphotransferase) domain 1"/>
    <property type="match status" value="1"/>
</dbReference>
<dbReference type="InterPro" id="IPR011009">
    <property type="entry name" value="Kinase-like_dom_sf"/>
</dbReference>
<feature type="domain" description="Protein kinase" evidence="7">
    <location>
        <begin position="1"/>
        <end position="132"/>
    </location>
</feature>
<feature type="non-terminal residue" evidence="8">
    <location>
        <position position="344"/>
    </location>
</feature>
<feature type="coiled-coil region" evidence="6">
    <location>
        <begin position="300"/>
        <end position="341"/>
    </location>
</feature>
<dbReference type="Pfam" id="PF07714">
    <property type="entry name" value="PK_Tyr_Ser-Thr"/>
    <property type="match status" value="1"/>
</dbReference>
<dbReference type="PANTHER" id="PTHR46716">
    <property type="entry name" value="MITOGEN-ACTIVATED PROTEIN KINASE KINASE KINASE 7"/>
    <property type="match status" value="1"/>
</dbReference>
<dbReference type="VEuPathDB" id="FungiDB:RhiirFUN_005065"/>
<keyword evidence="5" id="KW-0067">ATP-binding</keyword>
<keyword evidence="3" id="KW-0547">Nucleotide-binding</keyword>
<dbReference type="EMBL" id="LLXJ01007752">
    <property type="protein sequence ID" value="PKB93562.1"/>
    <property type="molecule type" value="Genomic_DNA"/>
</dbReference>
<evidence type="ECO:0000256" key="1">
    <source>
        <dbReference type="ARBA" id="ARBA00022527"/>
    </source>
</evidence>
<evidence type="ECO:0000259" key="7">
    <source>
        <dbReference type="PROSITE" id="PS50011"/>
    </source>
</evidence>
<dbReference type="InterPro" id="IPR001245">
    <property type="entry name" value="Ser-Thr/Tyr_kinase_cat_dom"/>
</dbReference>
<dbReference type="PROSITE" id="PS50011">
    <property type="entry name" value="PROTEIN_KINASE_DOM"/>
    <property type="match status" value="1"/>
</dbReference>
<gene>
    <name evidence="8" type="ORF">RhiirA5_507932</name>
</gene>
<organism evidence="8 9">
    <name type="scientific">Rhizophagus irregularis</name>
    <dbReference type="NCBI Taxonomy" id="588596"/>
    <lineage>
        <taxon>Eukaryota</taxon>
        <taxon>Fungi</taxon>
        <taxon>Fungi incertae sedis</taxon>
        <taxon>Mucoromycota</taxon>
        <taxon>Glomeromycotina</taxon>
        <taxon>Glomeromycetes</taxon>
        <taxon>Glomerales</taxon>
        <taxon>Glomeraceae</taxon>
        <taxon>Rhizophagus</taxon>
    </lineage>
</organism>
<dbReference type="SUPFAM" id="SSF56112">
    <property type="entry name" value="Protein kinase-like (PK-like)"/>
    <property type="match status" value="1"/>
</dbReference>
<dbReference type="GO" id="GO:0007254">
    <property type="term" value="P:JNK cascade"/>
    <property type="evidence" value="ECO:0007669"/>
    <property type="project" value="TreeGrafter"/>
</dbReference>
<dbReference type="PANTHER" id="PTHR46716:SF1">
    <property type="entry name" value="MITOGEN-ACTIVATED PROTEIN KINASE KINASE KINASE 7"/>
    <property type="match status" value="1"/>
</dbReference>
<keyword evidence="4 8" id="KW-0418">Kinase</keyword>
<dbReference type="GO" id="GO:0005524">
    <property type="term" value="F:ATP binding"/>
    <property type="evidence" value="ECO:0007669"/>
    <property type="project" value="UniProtKB-KW"/>
</dbReference>
<proteinExistence type="predicted"/>
<evidence type="ECO:0000256" key="6">
    <source>
        <dbReference type="SAM" id="Coils"/>
    </source>
</evidence>
<evidence type="ECO:0000313" key="9">
    <source>
        <dbReference type="Proteomes" id="UP000232722"/>
    </source>
</evidence>
<name>A0A2N0NG45_9GLOM</name>
<reference evidence="8 9" key="1">
    <citation type="submission" date="2016-04" db="EMBL/GenBank/DDBJ databases">
        <title>Genome analyses suggest a sexual origin of heterokaryosis in a supposedly ancient asexual fungus.</title>
        <authorList>
            <person name="Ropars J."/>
            <person name="Sedzielewska K."/>
            <person name="Noel J."/>
            <person name="Charron P."/>
            <person name="Farinelli L."/>
            <person name="Marton T."/>
            <person name="Kruger M."/>
            <person name="Pelin A."/>
            <person name="Brachmann A."/>
            <person name="Corradi N."/>
        </authorList>
    </citation>
    <scope>NUCLEOTIDE SEQUENCE [LARGE SCALE GENOMIC DNA]</scope>
    <source>
        <strain evidence="8 9">A5</strain>
    </source>
</reference>
<dbReference type="GO" id="GO:0006955">
    <property type="term" value="P:immune response"/>
    <property type="evidence" value="ECO:0007669"/>
    <property type="project" value="TreeGrafter"/>
</dbReference>
<accession>A0A2N0NG45</accession>
<evidence type="ECO:0000256" key="5">
    <source>
        <dbReference type="ARBA" id="ARBA00022840"/>
    </source>
</evidence>
<keyword evidence="2" id="KW-0808">Transferase</keyword>
<reference evidence="8 9" key="2">
    <citation type="submission" date="2017-09" db="EMBL/GenBank/DDBJ databases">
        <title>Extensive intraspecific genome diversity in a model arbuscular mycorrhizal fungus.</title>
        <authorList>
            <person name="Chen E.C."/>
            <person name="Morin E."/>
            <person name="Beaudet D."/>
            <person name="Noel J."/>
            <person name="Ndikumana S."/>
            <person name="Charron P."/>
            <person name="St-Onge C."/>
            <person name="Giorgi J."/>
            <person name="Grigoriev I.V."/>
            <person name="Roux C."/>
            <person name="Martin F.M."/>
            <person name="Corradi N."/>
        </authorList>
    </citation>
    <scope>NUCLEOTIDE SEQUENCE [LARGE SCALE GENOMIC DNA]</scope>
    <source>
        <strain evidence="8 9">A5</strain>
    </source>
</reference>
<dbReference type="InterPro" id="IPR000719">
    <property type="entry name" value="Prot_kinase_dom"/>
</dbReference>
<evidence type="ECO:0000313" key="8">
    <source>
        <dbReference type="EMBL" id="PKB93562.1"/>
    </source>
</evidence>
<dbReference type="VEuPathDB" id="FungiDB:FUN_005387"/>
<keyword evidence="6" id="KW-0175">Coiled coil</keyword>
<dbReference type="AlphaFoldDB" id="A0A2N0NG45"/>
<protein>
    <submittedName>
        <fullName evidence="8">Kinase-like protein</fullName>
    </submittedName>
</protein>
<evidence type="ECO:0000256" key="3">
    <source>
        <dbReference type="ARBA" id="ARBA00022741"/>
    </source>
</evidence>
<evidence type="ECO:0000256" key="2">
    <source>
        <dbReference type="ARBA" id="ARBA00022679"/>
    </source>
</evidence>